<organism evidence="1 2">
    <name type="scientific">Sandaracinus amylolyticus</name>
    <dbReference type="NCBI Taxonomy" id="927083"/>
    <lineage>
        <taxon>Bacteria</taxon>
        <taxon>Pseudomonadati</taxon>
        <taxon>Myxococcota</taxon>
        <taxon>Polyangia</taxon>
        <taxon>Polyangiales</taxon>
        <taxon>Sandaracinaceae</taxon>
        <taxon>Sandaracinus</taxon>
    </lineage>
</organism>
<sequence length="362" mass="39276">MLGAIVVALTAGICAYVWLYQIDRVVGTYGTYALDEAHVLVAHRLRTGWLWWEPSAELEVRDPRGASLWSITVHSSHHEIGLFARDGEIIVVPDGDDSLVVLMVDNGLRLFDTPSRGSLVRARDLGDLVLLTERDESSFSTAIRALDRTTGATRWTHPDVHYASYDDPHGNELGAFGATEIQIGNDLLDRVSGTRREPIDARAWCRTDHDVVWIARDGAIRRRAPGGEPRTVVPRGAWDIVRCAGDAETLLIVLSRRRGRAVLGAAPRASEPGLVPVAITDLHDGDDTVVIALRPDGALRWARVVTGDAASVCLPAGAPPGVWRVDFWDVARSPLGIELATGALAGAPSGARCVFYEHFPEG</sequence>
<dbReference type="KEGG" id="samy:DB32_008524"/>
<dbReference type="Proteomes" id="UP000034883">
    <property type="component" value="Chromosome"/>
</dbReference>
<name>A0A0F6WA70_9BACT</name>
<keyword evidence="2" id="KW-1185">Reference proteome</keyword>
<dbReference type="InterPro" id="IPR011047">
    <property type="entry name" value="Quinoprotein_ADH-like_sf"/>
</dbReference>
<evidence type="ECO:0000313" key="1">
    <source>
        <dbReference type="EMBL" id="AKF11375.1"/>
    </source>
</evidence>
<dbReference type="AlphaFoldDB" id="A0A0F6WA70"/>
<dbReference type="SUPFAM" id="SSF50998">
    <property type="entry name" value="Quinoprotein alcohol dehydrogenase-like"/>
    <property type="match status" value="1"/>
</dbReference>
<proteinExistence type="predicted"/>
<protein>
    <submittedName>
        <fullName evidence="1">Uncharacterized protein</fullName>
    </submittedName>
</protein>
<dbReference type="STRING" id="927083.DB32_008524"/>
<evidence type="ECO:0000313" key="2">
    <source>
        <dbReference type="Proteomes" id="UP000034883"/>
    </source>
</evidence>
<gene>
    <name evidence="1" type="ORF">DB32_008524</name>
</gene>
<dbReference type="EMBL" id="CP011125">
    <property type="protein sequence ID" value="AKF11375.1"/>
    <property type="molecule type" value="Genomic_DNA"/>
</dbReference>
<accession>A0A0F6WA70</accession>
<reference evidence="1 2" key="1">
    <citation type="submission" date="2015-03" db="EMBL/GenBank/DDBJ databases">
        <title>Genome assembly of Sandaracinus amylolyticus DSM 53668.</title>
        <authorList>
            <person name="Sharma G."/>
            <person name="Subramanian S."/>
        </authorList>
    </citation>
    <scope>NUCLEOTIDE SEQUENCE [LARGE SCALE GENOMIC DNA]</scope>
    <source>
        <strain evidence="1 2">DSM 53668</strain>
    </source>
</reference>